<feature type="binding site" description="covalent" evidence="10">
    <location>
        <position position="327"/>
    </location>
    <ligand>
        <name>heme</name>
        <dbReference type="ChEBI" id="CHEBI:30413"/>
        <label>4</label>
    </ligand>
</feature>
<evidence type="ECO:0000313" key="12">
    <source>
        <dbReference type="EMBL" id="CAA9221352.1"/>
    </source>
</evidence>
<dbReference type="InterPro" id="IPR023119">
    <property type="entry name" value="Multihaem_cyt_PRC_cyt_su-like"/>
</dbReference>
<evidence type="ECO:0000256" key="11">
    <source>
        <dbReference type="PIRSR" id="PIRSR000017-2"/>
    </source>
</evidence>
<dbReference type="Pfam" id="PF02276">
    <property type="entry name" value="CytoC_RC"/>
    <property type="match status" value="1"/>
</dbReference>
<feature type="binding site" description="covalent" evidence="10">
    <location>
        <position position="168"/>
    </location>
    <ligand>
        <name>heme</name>
        <dbReference type="ChEBI" id="CHEBI:30413"/>
        <label>2</label>
    </ligand>
</feature>
<feature type="binding site" description="covalent" evidence="10">
    <location>
        <position position="165"/>
    </location>
    <ligand>
        <name>heme</name>
        <dbReference type="ChEBI" id="CHEBI:30413"/>
        <label>2</label>
    </ligand>
</feature>
<keyword evidence="9" id="KW-0674">Reaction center</keyword>
<evidence type="ECO:0000256" key="2">
    <source>
        <dbReference type="ARBA" id="ARBA00015978"/>
    </source>
</evidence>
<keyword evidence="5 9" id="KW-0349">Heme</keyword>
<evidence type="ECO:0000256" key="3">
    <source>
        <dbReference type="ARBA" id="ARBA00022448"/>
    </source>
</evidence>
<evidence type="ECO:0000256" key="5">
    <source>
        <dbReference type="ARBA" id="ARBA00022617"/>
    </source>
</evidence>
<dbReference type="GO" id="GO:0019684">
    <property type="term" value="P:photosynthesis, light reaction"/>
    <property type="evidence" value="ECO:0007669"/>
    <property type="project" value="InterPro"/>
</dbReference>
<feature type="binding site" description="axial binding residue" evidence="11">
    <location>
        <position position="328"/>
    </location>
    <ligand>
        <name>heme</name>
        <dbReference type="ChEBI" id="CHEBI:30413"/>
        <label>4</label>
    </ligand>
    <ligandPart>
        <name>Fe</name>
        <dbReference type="ChEBI" id="CHEBI:18248"/>
    </ligandPart>
</feature>
<dbReference type="GO" id="GO:0005506">
    <property type="term" value="F:iron ion binding"/>
    <property type="evidence" value="ECO:0007669"/>
    <property type="project" value="InterPro"/>
</dbReference>
<feature type="binding site" description="axial binding residue" evidence="11">
    <location>
        <position position="157"/>
    </location>
    <ligand>
        <name>heme</name>
        <dbReference type="ChEBI" id="CHEBI:30413"/>
        <label>4</label>
    </ligand>
    <ligandPart>
        <name>Fe</name>
        <dbReference type="ChEBI" id="CHEBI:18248"/>
    </ligandPart>
</feature>
<dbReference type="EMBL" id="CADCTL010000048">
    <property type="protein sequence ID" value="CAA9221352.1"/>
    <property type="molecule type" value="Genomic_DNA"/>
</dbReference>
<evidence type="ECO:0000256" key="10">
    <source>
        <dbReference type="PIRSR" id="PIRSR000017-1"/>
    </source>
</evidence>
<evidence type="ECO:0000256" key="8">
    <source>
        <dbReference type="ARBA" id="ARBA00023004"/>
    </source>
</evidence>
<dbReference type="SUPFAM" id="SSF48695">
    <property type="entry name" value="Multiheme cytochromes"/>
    <property type="match status" value="1"/>
</dbReference>
<comment type="function">
    <text evidence="1 9">The reaction center of purple bacteria contains a tightly bound cytochrome molecule which re-reduces the photo oxidized primary electron donor.</text>
</comment>
<feature type="binding site" description="axial binding residue" evidence="11">
    <location>
        <position position="97"/>
    </location>
    <ligand>
        <name>heme</name>
        <dbReference type="ChEBI" id="CHEBI:30413"/>
        <label>1</label>
    </ligand>
    <ligandPart>
        <name>Fe</name>
        <dbReference type="ChEBI" id="CHEBI:18248"/>
    </ligandPart>
</feature>
<dbReference type="CDD" id="cd09224">
    <property type="entry name" value="CytoC_RC"/>
    <property type="match status" value="1"/>
</dbReference>
<organism evidence="12">
    <name type="scientific">uncultured Acetobacteraceae bacterium</name>
    <dbReference type="NCBI Taxonomy" id="169975"/>
    <lineage>
        <taxon>Bacteria</taxon>
        <taxon>Pseudomonadati</taxon>
        <taxon>Pseudomonadota</taxon>
        <taxon>Alphaproteobacteria</taxon>
        <taxon>Acetobacterales</taxon>
        <taxon>Acetobacteraceae</taxon>
        <taxon>environmental samples</taxon>
    </lineage>
</organism>
<dbReference type="PIRSF" id="PIRSF000017">
    <property type="entry name" value="RC_cytochrome"/>
    <property type="match status" value="1"/>
</dbReference>
<dbReference type="GO" id="GO:0030077">
    <property type="term" value="C:plasma membrane light-harvesting complex"/>
    <property type="evidence" value="ECO:0007669"/>
    <property type="project" value="InterPro"/>
</dbReference>
<feature type="binding site" description="covalent" evidence="10">
    <location>
        <position position="264"/>
    </location>
    <ligand>
        <name>heme</name>
        <dbReference type="ChEBI" id="CHEBI:30413"/>
        <label>3</label>
    </ligand>
</feature>
<reference evidence="12" key="1">
    <citation type="submission" date="2020-02" db="EMBL/GenBank/DDBJ databases">
        <authorList>
            <person name="Meier V. D."/>
        </authorList>
    </citation>
    <scope>NUCLEOTIDE SEQUENCE</scope>
    <source>
        <strain evidence="12">AVDCRST_MAG04</strain>
    </source>
</reference>
<accession>A0A6J4HDG4</accession>
<keyword evidence="3 9" id="KW-0813">Transport</keyword>
<keyword evidence="7 9" id="KW-0249">Electron transport</keyword>
<dbReference type="Gene3D" id="1.10.468.10">
    <property type="entry name" value="Photosynthetic Reaction Center, subunit C, domain 2"/>
    <property type="match status" value="2"/>
</dbReference>
<feature type="binding site" description="covalent" evidence="10">
    <location>
        <position position="324"/>
    </location>
    <ligand>
        <name>heme</name>
        <dbReference type="ChEBI" id="CHEBI:30413"/>
        <label>4</label>
    </ligand>
</feature>
<feature type="binding site" description="axial binding residue" evidence="11">
    <location>
        <position position="124"/>
    </location>
    <ligand>
        <name>heme</name>
        <dbReference type="ChEBI" id="CHEBI:30413"/>
        <label>1</label>
    </ligand>
    <ligandPart>
        <name>Fe</name>
        <dbReference type="ChEBI" id="CHEBI:18248"/>
    </ligandPart>
</feature>
<proteinExistence type="predicted"/>
<feature type="binding site" description="covalent" evidence="10">
    <location>
        <position position="120"/>
    </location>
    <ligand>
        <name>heme</name>
        <dbReference type="ChEBI" id="CHEBI:30413"/>
        <label>1</label>
    </ligand>
</feature>
<feature type="binding site" description="axial binding residue" evidence="11">
    <location>
        <position position="268"/>
    </location>
    <ligand>
        <name>heme</name>
        <dbReference type="ChEBI" id="CHEBI:30413"/>
        <label>3</label>
    </ligand>
    <ligandPart>
        <name>Fe</name>
        <dbReference type="ChEBI" id="CHEBI:18248"/>
    </ligandPart>
</feature>
<dbReference type="InterPro" id="IPR036280">
    <property type="entry name" value="Multihaem_cyt_sf"/>
</dbReference>
<dbReference type="NCBIfam" id="NF040706">
    <property type="entry name" value="photo_cyt_PufC"/>
    <property type="match status" value="1"/>
</dbReference>
<dbReference type="InterPro" id="IPR003158">
    <property type="entry name" value="Photosyn_RC_cyt_c-su"/>
</dbReference>
<keyword evidence="6 9" id="KW-0479">Metal-binding</keyword>
<name>A0A6J4HDG4_9PROT</name>
<feature type="binding site" description="axial binding residue" evidence="11">
    <location>
        <position position="143"/>
    </location>
    <ligand>
        <name>heme</name>
        <dbReference type="ChEBI" id="CHEBI:30413"/>
        <label>2</label>
    </ligand>
    <ligandPart>
        <name>Fe</name>
        <dbReference type="ChEBI" id="CHEBI:18248"/>
    </ligandPart>
</feature>
<sequence length="362" mass="39988">MRLSFGSWLAVAAVATAGAAITLGSFERPPVTAVQRGFRGTAMELVYNERLLAVNAYLHQVPEAPEPADAGEPYARDTYQNVQVLGDLSVQQFGRLMQSMTEWVSPEVENPEPGAPQRGCNYCHNPENYAEDSVYTKVVARRMLQMTKHINEHWKSHVGEAGVTCYTCHRGNPVPLNVWAQPPANDGSRGRGFTADSARQNLASASVGLASLPYDIFTPYFQDAGDIRVNGSTPLAEGNRHTIKQAEWTYGLMMHFSQALNVNCTYCHNSRAFSDWSQSSPQRTNAWHGIRMVRDVNMSYINPLQPVFPASRLGPNGDPLKANCTTCHQGAYKPLYGAHMLQDHPELNLVQATPAPSEEARR</sequence>
<dbReference type="AlphaFoldDB" id="A0A6J4HDG4"/>
<feature type="binding site" description="axial binding residue" evidence="11">
    <location>
        <position position="253"/>
    </location>
    <ligand>
        <name>heme</name>
        <dbReference type="ChEBI" id="CHEBI:30413"/>
        <label>3</label>
    </ligand>
    <ligandPart>
        <name>Fe</name>
        <dbReference type="ChEBI" id="CHEBI:18248"/>
    </ligandPart>
</feature>
<feature type="binding site" description="covalent" evidence="10">
    <location>
        <position position="123"/>
    </location>
    <ligand>
        <name>heme</name>
        <dbReference type="ChEBI" id="CHEBI:30413"/>
        <label>1</label>
    </ligand>
</feature>
<evidence type="ECO:0000256" key="1">
    <source>
        <dbReference type="ARBA" id="ARBA00003196"/>
    </source>
</evidence>
<keyword evidence="4 9" id="KW-0602">Photosynthesis</keyword>
<evidence type="ECO:0000256" key="9">
    <source>
        <dbReference type="PIRNR" id="PIRNR000017"/>
    </source>
</evidence>
<dbReference type="GO" id="GO:0009055">
    <property type="term" value="F:electron transfer activity"/>
    <property type="evidence" value="ECO:0007669"/>
    <property type="project" value="InterPro"/>
</dbReference>
<evidence type="ECO:0000256" key="4">
    <source>
        <dbReference type="ARBA" id="ARBA00022531"/>
    </source>
</evidence>
<comment type="PTM">
    <text evidence="9 10">Binds 4 heme groups per subunit.</text>
</comment>
<evidence type="ECO:0000256" key="6">
    <source>
        <dbReference type="ARBA" id="ARBA00022723"/>
    </source>
</evidence>
<gene>
    <name evidence="12" type="ORF">AVDCRST_MAG04-638</name>
</gene>
<protein>
    <recommendedName>
        <fullName evidence="2 9">Photosynthetic reaction center cytochrome c subunit</fullName>
    </recommendedName>
</protein>
<dbReference type="GO" id="GO:0020037">
    <property type="term" value="F:heme binding"/>
    <property type="evidence" value="ECO:0007669"/>
    <property type="project" value="InterPro"/>
</dbReference>
<keyword evidence="8 9" id="KW-0408">Iron</keyword>
<evidence type="ECO:0000256" key="7">
    <source>
        <dbReference type="ARBA" id="ARBA00022982"/>
    </source>
</evidence>
<feature type="binding site" description="covalent" evidence="10">
    <location>
        <position position="267"/>
    </location>
    <ligand>
        <name>heme</name>
        <dbReference type="ChEBI" id="CHEBI:30413"/>
        <label>3</label>
    </ligand>
</feature>
<feature type="binding site" description="axial binding residue" evidence="11">
    <location>
        <position position="169"/>
    </location>
    <ligand>
        <name>heme</name>
        <dbReference type="ChEBI" id="CHEBI:30413"/>
        <label>2</label>
    </ligand>
    <ligandPart>
        <name>Fe</name>
        <dbReference type="ChEBI" id="CHEBI:18248"/>
    </ligandPart>
</feature>